<dbReference type="EMBL" id="UEGS01000001">
    <property type="protein sequence ID" value="SRX79439.1"/>
    <property type="molecule type" value="Genomic_DNA"/>
</dbReference>
<sequence length="40" mass="4497">MTDVISLWRTDIDPLYTSVRACVITTVLIAILLTFVVASW</sequence>
<keyword evidence="1" id="KW-1133">Transmembrane helix</keyword>
<gene>
    <name evidence="2" type="ORF">MPP7335_01176</name>
</gene>
<keyword evidence="1" id="KW-0472">Membrane</keyword>
<evidence type="ECO:0000313" key="3">
    <source>
        <dbReference type="Proteomes" id="UP000252008"/>
    </source>
</evidence>
<keyword evidence="3" id="KW-1185">Reference proteome</keyword>
<accession>A0A375YED8</accession>
<proteinExistence type="predicted"/>
<keyword evidence="1" id="KW-0812">Transmembrane</keyword>
<evidence type="ECO:0000313" key="2">
    <source>
        <dbReference type="EMBL" id="SRX79439.1"/>
    </source>
</evidence>
<evidence type="ECO:0000256" key="1">
    <source>
        <dbReference type="SAM" id="Phobius"/>
    </source>
</evidence>
<protein>
    <submittedName>
        <fullName evidence="2">Uncharacterized protein</fullName>
    </submittedName>
</protein>
<feature type="transmembrane region" description="Helical" evidence="1">
    <location>
        <begin position="15"/>
        <end position="38"/>
    </location>
</feature>
<name>A0A375YED8_MYCPF</name>
<organism evidence="2 3">
    <name type="scientific">Mycolicibacterium parafortuitum</name>
    <name type="common">Mycobacterium parafortuitum</name>
    <dbReference type="NCBI Taxonomy" id="39692"/>
    <lineage>
        <taxon>Bacteria</taxon>
        <taxon>Bacillati</taxon>
        <taxon>Actinomycetota</taxon>
        <taxon>Actinomycetes</taxon>
        <taxon>Mycobacteriales</taxon>
        <taxon>Mycobacteriaceae</taxon>
        <taxon>Mycolicibacterium</taxon>
    </lineage>
</organism>
<dbReference type="Proteomes" id="UP000252008">
    <property type="component" value="Unassembled WGS sequence"/>
</dbReference>
<reference evidence="2 3" key="1">
    <citation type="submission" date="2018-05" db="EMBL/GenBank/DDBJ databases">
        <authorList>
            <consortium name="IHU Genomes"/>
        </authorList>
    </citation>
    <scope>NUCLEOTIDE SEQUENCE [LARGE SCALE GENOMIC DNA]</scope>
    <source>
        <strain evidence="2 3">P7335</strain>
    </source>
</reference>
<dbReference type="AlphaFoldDB" id="A0A375YED8"/>